<comment type="caution">
    <text evidence="2">The sequence shown here is derived from an EMBL/GenBank/DDBJ whole genome shotgun (WGS) entry which is preliminary data.</text>
</comment>
<dbReference type="Proteomes" id="UP001231518">
    <property type="component" value="Chromosome 5"/>
</dbReference>
<dbReference type="EMBL" id="JARGEI010000003">
    <property type="protein sequence ID" value="KAJ8733936.1"/>
    <property type="molecule type" value="Genomic_DNA"/>
</dbReference>
<dbReference type="InterPro" id="IPR038606">
    <property type="entry name" value="To_sf"/>
</dbReference>
<evidence type="ECO:0000313" key="2">
    <source>
        <dbReference type="EMBL" id="KAJ8733936.1"/>
    </source>
</evidence>
<dbReference type="PANTHER" id="PTHR11008">
    <property type="entry name" value="PROTEIN TAKEOUT-LIKE PROTEIN"/>
    <property type="match status" value="1"/>
</dbReference>
<dbReference type="AlphaFoldDB" id="A0AAD7YYV5"/>
<organism evidence="2 3">
    <name type="scientific">Mythimna separata</name>
    <name type="common">Oriental armyworm</name>
    <name type="synonym">Pseudaletia separata</name>
    <dbReference type="NCBI Taxonomy" id="271217"/>
    <lineage>
        <taxon>Eukaryota</taxon>
        <taxon>Metazoa</taxon>
        <taxon>Ecdysozoa</taxon>
        <taxon>Arthropoda</taxon>
        <taxon>Hexapoda</taxon>
        <taxon>Insecta</taxon>
        <taxon>Pterygota</taxon>
        <taxon>Neoptera</taxon>
        <taxon>Endopterygota</taxon>
        <taxon>Lepidoptera</taxon>
        <taxon>Glossata</taxon>
        <taxon>Ditrysia</taxon>
        <taxon>Noctuoidea</taxon>
        <taxon>Noctuidae</taxon>
        <taxon>Noctuinae</taxon>
        <taxon>Hadenini</taxon>
        <taxon>Mythimna</taxon>
    </lineage>
</organism>
<dbReference type="Gene3D" id="3.15.10.30">
    <property type="entry name" value="Haemolymph juvenile hormone binding protein"/>
    <property type="match status" value="1"/>
</dbReference>
<name>A0AAD7YYV5_MYTSE</name>
<dbReference type="Pfam" id="PF06585">
    <property type="entry name" value="JHBP"/>
    <property type="match status" value="1"/>
</dbReference>
<keyword evidence="3" id="KW-1185">Reference proteome</keyword>
<dbReference type="PANTHER" id="PTHR11008:SF9">
    <property type="entry name" value="PROTEIN TAKEOUT-LIKE PROTEIN"/>
    <property type="match status" value="1"/>
</dbReference>
<sequence length="245" mass="26472">MKCVISVVVIFALAVGIPIFGAEVLPKNCIESQVLDLLTTWRNGDLSSQFPSLEVIRIPSVDGVYEGFGIKITYTTGDMQLAGVKNFTVEELSVSATDLRASTTLHFPMLTLTAENYSLKGRAYVMYSLKGSGFMKATFQNVKVTVGTQLVPKGTDMQVGDVNLSFSVTSIQVDLADSSWPINRVLNTSAMQIVEQHRSELVTAAKGLLKQAINDFLATTTSSQLLDIAGKDYCTSSLPTTLVLS</sequence>
<proteinExistence type="predicted"/>
<feature type="signal peptide" evidence="1">
    <location>
        <begin position="1"/>
        <end position="22"/>
    </location>
</feature>
<evidence type="ECO:0000313" key="3">
    <source>
        <dbReference type="Proteomes" id="UP001231518"/>
    </source>
</evidence>
<reference evidence="2" key="1">
    <citation type="submission" date="2023-03" db="EMBL/GenBank/DDBJ databases">
        <title>Chromosome-level genomes of two armyworms, Mythimna separata and Mythimna loreyi, provide insights into the biosynthesis and reception of sex pheromones.</title>
        <authorList>
            <person name="Zhao H."/>
        </authorList>
    </citation>
    <scope>NUCLEOTIDE SEQUENCE</scope>
    <source>
        <strain evidence="2">BeijingLab</strain>
        <tissue evidence="2">Pupa</tissue>
    </source>
</reference>
<feature type="chain" id="PRO_5041953234" evidence="1">
    <location>
        <begin position="23"/>
        <end position="245"/>
    </location>
</feature>
<protein>
    <submittedName>
        <fullName evidence="2">Uncharacterized protein</fullName>
    </submittedName>
</protein>
<evidence type="ECO:0000256" key="1">
    <source>
        <dbReference type="SAM" id="SignalP"/>
    </source>
</evidence>
<gene>
    <name evidence="2" type="ORF">PYW07_014487</name>
</gene>
<dbReference type="InterPro" id="IPR010562">
    <property type="entry name" value="Haemolymph_juvenile_hormone-bd"/>
</dbReference>
<keyword evidence="1" id="KW-0732">Signal</keyword>
<accession>A0AAD7YYV5</accession>
<dbReference type="SMART" id="SM00700">
    <property type="entry name" value="JHBP"/>
    <property type="match status" value="1"/>
</dbReference>